<sequence>MDTSDRALPVESVNFHVWQPCNMRCRFCFARFKDVRRQVLPAGHLPAADALRVVELLAEAGFRKVNFAGGEPFLCPWLPELLTSARRHGMVTSVVTNGSLVTADGLTALADALDWLVLSVDSLSPAVLAGLGRVTAGRALTEEEYLDLCRRTWAAGISLKINTVVTRLNLHEDLGPFLLTTAPRRWKVLQMLPVTGQNSRDCGPLAVTGEEFGRFVLRHRWVSQHGVEVVPEDNDAMTGSYAMLDPAGRFFDNMRGSYSYSRSVLECGVRTALEQVTVDRAKFLARGGRYHWERPRDEAKPVPGPAGTRPLSGG</sequence>
<protein>
    <recommendedName>
        <fullName evidence="8">S-adenosylmethionine-dependent nucleotide dehydratase</fullName>
    </recommendedName>
</protein>
<dbReference type="SFLD" id="SFLDG01088">
    <property type="entry name" value="antiviral_proteins"/>
    <property type="match status" value="1"/>
</dbReference>
<name>A0A2M8LQY8_9ACTN</name>
<dbReference type="PANTHER" id="PTHR21339:SF0">
    <property type="entry name" value="S-ADENOSYLMETHIONINE-DEPENDENT NUCLEOTIDE DEHYDRATASE RSAD2"/>
    <property type="match status" value="1"/>
</dbReference>
<evidence type="ECO:0000313" key="12">
    <source>
        <dbReference type="Proteomes" id="UP000230407"/>
    </source>
</evidence>
<evidence type="ECO:0000256" key="6">
    <source>
        <dbReference type="ARBA" id="ARBA00023014"/>
    </source>
</evidence>
<keyword evidence="12" id="KW-1185">Reference proteome</keyword>
<dbReference type="SFLD" id="SFLDG01067">
    <property type="entry name" value="SPASM/twitch_domain_containing"/>
    <property type="match status" value="1"/>
</dbReference>
<keyword evidence="3" id="KW-0949">S-adenosyl-L-methionine</keyword>
<dbReference type="NCBIfam" id="NF038283">
    <property type="entry name" value="viperin_w_prok"/>
    <property type="match status" value="1"/>
</dbReference>
<dbReference type="GO" id="GO:0046872">
    <property type="term" value="F:metal ion binding"/>
    <property type="evidence" value="ECO:0007669"/>
    <property type="project" value="UniProtKB-KW"/>
</dbReference>
<evidence type="ECO:0000313" key="11">
    <source>
        <dbReference type="EMBL" id="PJE94368.1"/>
    </source>
</evidence>
<dbReference type="Pfam" id="PF04055">
    <property type="entry name" value="Radical_SAM"/>
    <property type="match status" value="1"/>
</dbReference>
<dbReference type="InterPro" id="IPR007197">
    <property type="entry name" value="rSAM"/>
</dbReference>
<evidence type="ECO:0000256" key="1">
    <source>
        <dbReference type="ARBA" id="ARBA00001966"/>
    </source>
</evidence>
<dbReference type="InterPro" id="IPR013785">
    <property type="entry name" value="Aldolase_TIM"/>
</dbReference>
<dbReference type="InterPro" id="IPR058240">
    <property type="entry name" value="rSAM_sf"/>
</dbReference>
<organism evidence="11 12">
    <name type="scientific">Streptomyces carminius</name>
    <dbReference type="NCBI Taxonomy" id="2665496"/>
    <lineage>
        <taxon>Bacteria</taxon>
        <taxon>Bacillati</taxon>
        <taxon>Actinomycetota</taxon>
        <taxon>Actinomycetes</taxon>
        <taxon>Kitasatosporales</taxon>
        <taxon>Streptomycetaceae</taxon>
        <taxon>Streptomyces</taxon>
    </lineage>
</organism>
<dbReference type="PANTHER" id="PTHR21339">
    <property type="entry name" value="RADICAL S-ADENOSYL METHIONINE DOMAIN-CONTAINING PROTEIN 2"/>
    <property type="match status" value="1"/>
</dbReference>
<evidence type="ECO:0000256" key="4">
    <source>
        <dbReference type="ARBA" id="ARBA00022723"/>
    </source>
</evidence>
<dbReference type="SUPFAM" id="SSF102114">
    <property type="entry name" value="Radical SAM enzymes"/>
    <property type="match status" value="1"/>
</dbReference>
<feature type="domain" description="Radical SAM core" evidence="10">
    <location>
        <begin position="5"/>
        <end position="225"/>
    </location>
</feature>
<keyword evidence="7" id="KW-0051">Antiviral defense</keyword>
<dbReference type="RefSeq" id="WP_100204977.1">
    <property type="nucleotide sequence ID" value="NZ_PGGW01000069.1"/>
</dbReference>
<comment type="caution">
    <text evidence="11">The sequence shown here is derived from an EMBL/GenBank/DDBJ whole genome shotgun (WGS) entry which is preliminary data.</text>
</comment>
<gene>
    <name evidence="11" type="ORF">CUT44_29435</name>
</gene>
<dbReference type="AlphaFoldDB" id="A0A2M8LQY8"/>
<evidence type="ECO:0000256" key="7">
    <source>
        <dbReference type="ARBA" id="ARBA00023118"/>
    </source>
</evidence>
<dbReference type="GO" id="GO:0051607">
    <property type="term" value="P:defense response to virus"/>
    <property type="evidence" value="ECO:0007669"/>
    <property type="project" value="UniProtKB-KW"/>
</dbReference>
<dbReference type="Gene3D" id="3.20.20.70">
    <property type="entry name" value="Aldolase class I"/>
    <property type="match status" value="1"/>
</dbReference>
<dbReference type="InterPro" id="IPR051196">
    <property type="entry name" value="RSAD2/Viperin_antiviral"/>
</dbReference>
<proteinExistence type="predicted"/>
<evidence type="ECO:0000256" key="9">
    <source>
        <dbReference type="SAM" id="MobiDB-lite"/>
    </source>
</evidence>
<evidence type="ECO:0000256" key="2">
    <source>
        <dbReference type="ARBA" id="ARBA00022485"/>
    </source>
</evidence>
<evidence type="ECO:0000259" key="10">
    <source>
        <dbReference type="PROSITE" id="PS51918"/>
    </source>
</evidence>
<dbReference type="SFLD" id="SFLDS00029">
    <property type="entry name" value="Radical_SAM"/>
    <property type="match status" value="1"/>
</dbReference>
<keyword evidence="5" id="KW-0408">Iron</keyword>
<evidence type="ECO:0000256" key="3">
    <source>
        <dbReference type="ARBA" id="ARBA00022691"/>
    </source>
</evidence>
<evidence type="ECO:0000256" key="8">
    <source>
        <dbReference type="ARBA" id="ARBA00039667"/>
    </source>
</evidence>
<keyword evidence="6" id="KW-0411">Iron-sulfur</keyword>
<dbReference type="CDD" id="cd01335">
    <property type="entry name" value="Radical_SAM"/>
    <property type="match status" value="1"/>
</dbReference>
<evidence type="ECO:0000256" key="5">
    <source>
        <dbReference type="ARBA" id="ARBA00023004"/>
    </source>
</evidence>
<dbReference type="EMBL" id="PGGW01000069">
    <property type="protein sequence ID" value="PJE94368.1"/>
    <property type="molecule type" value="Genomic_DNA"/>
</dbReference>
<accession>A0A2M8LQY8</accession>
<reference evidence="11 12" key="1">
    <citation type="submission" date="2017-11" db="EMBL/GenBank/DDBJ databases">
        <title>Streptomyces carmine sp. nov., a novel actinomycete isolated from Sophora alopecuroides in Xinjiang, China.</title>
        <authorList>
            <person name="Wang Y."/>
            <person name="Luo X."/>
            <person name="Wan C."/>
            <person name="Zhang L."/>
        </authorList>
    </citation>
    <scope>NUCLEOTIDE SEQUENCE [LARGE SCALE GENOMIC DNA]</scope>
    <source>
        <strain evidence="11 12">TRM SA0054</strain>
    </source>
</reference>
<dbReference type="GO" id="GO:0003824">
    <property type="term" value="F:catalytic activity"/>
    <property type="evidence" value="ECO:0007669"/>
    <property type="project" value="InterPro"/>
</dbReference>
<keyword evidence="4" id="KW-0479">Metal-binding</keyword>
<dbReference type="PROSITE" id="PS51918">
    <property type="entry name" value="RADICAL_SAM"/>
    <property type="match status" value="1"/>
</dbReference>
<dbReference type="Proteomes" id="UP000230407">
    <property type="component" value="Unassembled WGS sequence"/>
</dbReference>
<feature type="region of interest" description="Disordered" evidence="9">
    <location>
        <begin position="294"/>
        <end position="314"/>
    </location>
</feature>
<comment type="cofactor">
    <cofactor evidence="1">
        <name>[4Fe-4S] cluster</name>
        <dbReference type="ChEBI" id="CHEBI:49883"/>
    </cofactor>
</comment>
<dbReference type="GO" id="GO:0051539">
    <property type="term" value="F:4 iron, 4 sulfur cluster binding"/>
    <property type="evidence" value="ECO:0007669"/>
    <property type="project" value="UniProtKB-KW"/>
</dbReference>
<keyword evidence="2" id="KW-0004">4Fe-4S</keyword>